<gene>
    <name evidence="2" type="ORF">FJT64_010628</name>
</gene>
<dbReference type="EMBL" id="VIIS01001898">
    <property type="protein sequence ID" value="KAF0291204.1"/>
    <property type="molecule type" value="Genomic_DNA"/>
</dbReference>
<dbReference type="AlphaFoldDB" id="A0A6A4VI34"/>
<organism evidence="2 3">
    <name type="scientific">Amphibalanus amphitrite</name>
    <name type="common">Striped barnacle</name>
    <name type="synonym">Balanus amphitrite</name>
    <dbReference type="NCBI Taxonomy" id="1232801"/>
    <lineage>
        <taxon>Eukaryota</taxon>
        <taxon>Metazoa</taxon>
        <taxon>Ecdysozoa</taxon>
        <taxon>Arthropoda</taxon>
        <taxon>Crustacea</taxon>
        <taxon>Multicrustacea</taxon>
        <taxon>Cirripedia</taxon>
        <taxon>Thoracica</taxon>
        <taxon>Thoracicalcarea</taxon>
        <taxon>Balanomorpha</taxon>
        <taxon>Balanoidea</taxon>
        <taxon>Balanidae</taxon>
        <taxon>Amphibalaninae</taxon>
        <taxon>Amphibalanus</taxon>
    </lineage>
</organism>
<keyword evidence="3" id="KW-1185">Reference proteome</keyword>
<feature type="compositionally biased region" description="Low complexity" evidence="1">
    <location>
        <begin position="71"/>
        <end position="82"/>
    </location>
</feature>
<dbReference type="Proteomes" id="UP000440578">
    <property type="component" value="Unassembled WGS sequence"/>
</dbReference>
<feature type="region of interest" description="Disordered" evidence="1">
    <location>
        <begin position="38"/>
        <end position="232"/>
    </location>
</feature>
<feature type="compositionally biased region" description="Low complexity" evidence="1">
    <location>
        <begin position="216"/>
        <end position="231"/>
    </location>
</feature>
<evidence type="ECO:0000313" key="3">
    <source>
        <dbReference type="Proteomes" id="UP000440578"/>
    </source>
</evidence>
<comment type="caution">
    <text evidence="2">The sequence shown here is derived from an EMBL/GenBank/DDBJ whole genome shotgun (WGS) entry which is preliminary data.</text>
</comment>
<protein>
    <submittedName>
        <fullName evidence="2">Uncharacterized protein</fullName>
    </submittedName>
</protein>
<evidence type="ECO:0000313" key="2">
    <source>
        <dbReference type="EMBL" id="KAF0291204.1"/>
    </source>
</evidence>
<dbReference type="OrthoDB" id="9994905at2759"/>
<feature type="compositionally biased region" description="Low complexity" evidence="1">
    <location>
        <begin position="191"/>
        <end position="204"/>
    </location>
</feature>
<feature type="compositionally biased region" description="Basic and acidic residues" evidence="1">
    <location>
        <begin position="297"/>
        <end position="312"/>
    </location>
</feature>
<evidence type="ECO:0000256" key="1">
    <source>
        <dbReference type="SAM" id="MobiDB-lite"/>
    </source>
</evidence>
<sequence>MKPSFSHLPRPPPYRPAVATPLPLGALSQAAVAVATPHLTSDDSASLNGERSGSSRRPSTLSMPSLQMPPSISGSAASGLGSEHADTSDPVVSRILKDVETKQQFLRQPAQQWPAAQPQTPVVREYHVNPARFPRPPWPPEASAAPAGGAPRLRPAGEQERRRRWQRGEPATAPAGRAGQPPVFPAPRGTSLSVSSSTDSLSSLPAGVPNATARPYSGPESASSSSGAPEYVQYDAVTQVPRAKVPPPDHRTHIVSKRARQFETGCVDNDTFSGPSGYRSELSLIAEPGKRASVRRRRDEFERDPDASDYGRWRCRRPGLTGAGGRWCWDTSGPSVRSPGFVRTSLSRI</sequence>
<feature type="region of interest" description="Disordered" evidence="1">
    <location>
        <begin position="290"/>
        <end position="315"/>
    </location>
</feature>
<name>A0A6A4VI34_AMPAM</name>
<reference evidence="2 3" key="1">
    <citation type="submission" date="2019-07" db="EMBL/GenBank/DDBJ databases">
        <title>Draft genome assembly of a fouling barnacle, Amphibalanus amphitrite (Darwin, 1854): The first reference genome for Thecostraca.</title>
        <authorList>
            <person name="Kim W."/>
        </authorList>
    </citation>
    <scope>NUCLEOTIDE SEQUENCE [LARGE SCALE GENOMIC DNA]</scope>
    <source>
        <strain evidence="2">SNU_AA5</strain>
        <tissue evidence="2">Soma without cirri and trophi</tissue>
    </source>
</reference>
<accession>A0A6A4VI34</accession>
<feature type="compositionally biased region" description="Low complexity" evidence="1">
    <location>
        <begin position="141"/>
        <end position="154"/>
    </location>
</feature>
<feature type="compositionally biased region" description="Polar residues" evidence="1">
    <location>
        <begin position="38"/>
        <end position="70"/>
    </location>
</feature>
<feature type="compositionally biased region" description="Low complexity" evidence="1">
    <location>
        <begin position="108"/>
        <end position="119"/>
    </location>
</feature>
<feature type="region of interest" description="Disordered" evidence="1">
    <location>
        <begin position="1"/>
        <end position="20"/>
    </location>
</feature>
<proteinExistence type="predicted"/>